<dbReference type="Gene3D" id="1.10.30.10">
    <property type="entry name" value="High mobility group box domain"/>
    <property type="match status" value="1"/>
</dbReference>
<reference evidence="5 6" key="1">
    <citation type="journal article" date="2016" name="Nat. Commun.">
        <title>Ectomycorrhizal ecology is imprinted in the genome of the dominant symbiotic fungus Cenococcum geophilum.</title>
        <authorList>
            <consortium name="DOE Joint Genome Institute"/>
            <person name="Peter M."/>
            <person name="Kohler A."/>
            <person name="Ohm R.A."/>
            <person name="Kuo A."/>
            <person name="Krutzmann J."/>
            <person name="Morin E."/>
            <person name="Arend M."/>
            <person name="Barry K.W."/>
            <person name="Binder M."/>
            <person name="Choi C."/>
            <person name="Clum A."/>
            <person name="Copeland A."/>
            <person name="Grisel N."/>
            <person name="Haridas S."/>
            <person name="Kipfer T."/>
            <person name="LaButti K."/>
            <person name="Lindquist E."/>
            <person name="Lipzen A."/>
            <person name="Maire R."/>
            <person name="Meier B."/>
            <person name="Mihaltcheva S."/>
            <person name="Molinier V."/>
            <person name="Murat C."/>
            <person name="Poggeler S."/>
            <person name="Quandt C.A."/>
            <person name="Sperisen C."/>
            <person name="Tritt A."/>
            <person name="Tisserant E."/>
            <person name="Crous P.W."/>
            <person name="Henrissat B."/>
            <person name="Nehls U."/>
            <person name="Egli S."/>
            <person name="Spatafora J.W."/>
            <person name="Grigoriev I.V."/>
            <person name="Martin F.M."/>
        </authorList>
    </citation>
    <scope>NUCLEOTIDE SEQUENCE [LARGE SCALE GENOMIC DNA]</scope>
    <source>
        <strain evidence="5 6">CBS 207.34</strain>
    </source>
</reference>
<dbReference type="InterPro" id="IPR036388">
    <property type="entry name" value="WH-like_DNA-bd_sf"/>
</dbReference>
<dbReference type="InterPro" id="IPR009057">
    <property type="entry name" value="Homeodomain-like_sf"/>
</dbReference>
<feature type="region of interest" description="Disordered" evidence="3">
    <location>
        <begin position="70"/>
        <end position="134"/>
    </location>
</feature>
<dbReference type="OrthoDB" id="9982100at2759"/>
<dbReference type="SUPFAM" id="SSF54373">
    <property type="entry name" value="FAD-linked reductases, C-terminal domain"/>
    <property type="match status" value="1"/>
</dbReference>
<dbReference type="Gene3D" id="1.10.10.10">
    <property type="entry name" value="Winged helix-like DNA-binding domain superfamily/Winged helix DNA-binding domain"/>
    <property type="match status" value="1"/>
</dbReference>
<evidence type="ECO:0000256" key="3">
    <source>
        <dbReference type="SAM" id="MobiDB-lite"/>
    </source>
</evidence>
<dbReference type="InterPro" id="IPR002937">
    <property type="entry name" value="Amino_oxidase"/>
</dbReference>
<gene>
    <name evidence="5" type="ORF">AOQ84DRAFT_383308</name>
</gene>
<sequence>MFTIDSADAAGDTDALDDHSFLFSSAHHDLLSIPLPPENAESTLGLKAAGANVIPFSSFDHLVYEQYNESGPSSVQYGDLNDVSEIGGSHISSKDEGDGSTSTSNGYTNGIRYSHAPSSHSHSHSHSHSNGRRIHHDEGLDIRTEANRQFKFNGSSPASEQSTANLVHVMGSLNKISSPIKPNPQLDGVGSSFSSSKKSPRLVLHGPHLSTTPELSQSQESSFNNTHTSHNSPTKKKVLEFRARSSIPSSLSPEEFARQGILAAYSSRLNPFALHPGEYRLLREHISYSQVTIYLNIRNAILRLWTKNPLVSVTVEEAVGCAKESRFFSMAKVAYYWLMRNGYINFGCVEVSNTAGSIPRMKAKAGRRRTVVVIGAGMSGLGCARQLEGLFAQFGDRWTSEGERPPKVIVLEGRGRVGGRVYSHPLRNQADGTLPYGLRCTAEMGAQIVTGFEHGNPMNAIIRGQLAIPYHALRDNTVLYDHDGKIVEKSQDILVEKLYNDILERASIYRNKPMPLRTVEGDRSLIGFGRDPSGDGGAMISTLEDSGAPITAIGISVKAATEDKPSSGVEKLAGRAYLLTSGLNSSMSAVEAAKAMGWQPRESIAETQSLDLDPIARASDHPTLGQTMDEAIRQYQDILRLTPRDMRLLNWHHANLEYANAVNVNQLSLSGWDQDIGNEFEGEHSEVVGGYQQVPRGLWQCPTKLDVRFNCAVESIRYNLDSGDHTKAVSIQCRNGEVFEADKLVITTPLGVLKEGSVAFDPPLPAWKTGAIERLGFGLLNKVILVYETPFWETHRDMFGLLNEAEVSESLDQKDYASRRGRFYLFWNCIKTSGRPMLVALMAGNAASQTESSDNDTLINEVTGRLAKMFAPITVPLPSETIITRWNKDPFARGSYSYVGPLTQPGDYDVMAQSHGPLHFAGEATCGTHPATAHGAYLSGLRAASEVVDSIIGPIKVPHPLVERKTKSEPILTPTSASGKHKLEDDMVQQQARNVRQVRSEDYEASVIGAILNEIGERPIKPGRAGVNPFLLYTKDFWHTCKAECDKARKRATGDSNAKASKTEIRTALGQMWRNASAETKEPYLAQTQSAREITAASTAEFKERVASWDREASRIRQEYAQNNPPPGSNSGMFTGRTAIECGGGRRTRKAMP</sequence>
<proteinExistence type="inferred from homology"/>
<dbReference type="InterPro" id="IPR050281">
    <property type="entry name" value="Flavin_monoamine_oxidase"/>
</dbReference>
<dbReference type="InterPro" id="IPR036910">
    <property type="entry name" value="HMG_box_dom_sf"/>
</dbReference>
<name>A0A8E2ENN3_9PEZI</name>
<dbReference type="SUPFAM" id="SSF51905">
    <property type="entry name" value="FAD/NAD(P)-binding domain"/>
    <property type="match status" value="1"/>
</dbReference>
<feature type="compositionally biased region" description="Polar residues" evidence="3">
    <location>
        <begin position="209"/>
        <end position="220"/>
    </location>
</feature>
<evidence type="ECO:0000256" key="1">
    <source>
        <dbReference type="ARBA" id="ARBA00005995"/>
    </source>
</evidence>
<dbReference type="Pfam" id="PF01593">
    <property type="entry name" value="Amino_oxidase"/>
    <property type="match status" value="2"/>
</dbReference>
<feature type="compositionally biased region" description="Low complexity" evidence="3">
    <location>
        <begin position="221"/>
        <end position="232"/>
    </location>
</feature>
<dbReference type="AlphaFoldDB" id="A0A8E2ENN3"/>
<evidence type="ECO:0000313" key="6">
    <source>
        <dbReference type="Proteomes" id="UP000250140"/>
    </source>
</evidence>
<feature type="compositionally biased region" description="Polar residues" evidence="3">
    <location>
        <begin position="99"/>
        <end position="108"/>
    </location>
</feature>
<dbReference type="InterPro" id="IPR007526">
    <property type="entry name" value="SWIRM"/>
</dbReference>
<dbReference type="Proteomes" id="UP000250140">
    <property type="component" value="Unassembled WGS sequence"/>
</dbReference>
<dbReference type="SUPFAM" id="SSF46689">
    <property type="entry name" value="Homeodomain-like"/>
    <property type="match status" value="1"/>
</dbReference>
<feature type="compositionally biased region" description="Basic residues" evidence="3">
    <location>
        <begin position="121"/>
        <end position="134"/>
    </location>
</feature>
<dbReference type="Pfam" id="PF04433">
    <property type="entry name" value="SWIRM"/>
    <property type="match status" value="1"/>
</dbReference>
<dbReference type="GO" id="GO:0006338">
    <property type="term" value="P:chromatin remodeling"/>
    <property type="evidence" value="ECO:0007669"/>
    <property type="project" value="TreeGrafter"/>
</dbReference>
<dbReference type="GO" id="GO:0050660">
    <property type="term" value="F:flavin adenine dinucleotide binding"/>
    <property type="evidence" value="ECO:0007669"/>
    <property type="project" value="TreeGrafter"/>
</dbReference>
<keyword evidence="6" id="KW-1185">Reference proteome</keyword>
<keyword evidence="2" id="KW-0560">Oxidoreductase</keyword>
<dbReference type="FunFam" id="3.50.50.60:FF:000249">
    <property type="entry name" value="Lysine-specific histone demethylase Aof2"/>
    <property type="match status" value="1"/>
</dbReference>
<feature type="region of interest" description="Disordered" evidence="3">
    <location>
        <begin position="1118"/>
        <end position="1153"/>
    </location>
</feature>
<accession>A0A8E2ENN3</accession>
<evidence type="ECO:0000259" key="4">
    <source>
        <dbReference type="PROSITE" id="PS50934"/>
    </source>
</evidence>
<evidence type="ECO:0000256" key="2">
    <source>
        <dbReference type="ARBA" id="ARBA00023002"/>
    </source>
</evidence>
<dbReference type="PROSITE" id="PS50934">
    <property type="entry name" value="SWIRM"/>
    <property type="match status" value="1"/>
</dbReference>
<dbReference type="EMBL" id="KV751052">
    <property type="protein sequence ID" value="OCL01800.1"/>
    <property type="molecule type" value="Genomic_DNA"/>
</dbReference>
<feature type="region of interest" description="Disordered" evidence="3">
    <location>
        <begin position="178"/>
        <end position="235"/>
    </location>
</feature>
<dbReference type="PANTHER" id="PTHR10742">
    <property type="entry name" value="FLAVIN MONOAMINE OXIDASE"/>
    <property type="match status" value="1"/>
</dbReference>
<dbReference type="GO" id="GO:0016491">
    <property type="term" value="F:oxidoreductase activity"/>
    <property type="evidence" value="ECO:0007669"/>
    <property type="project" value="UniProtKB-KW"/>
</dbReference>
<dbReference type="Gene3D" id="3.50.50.60">
    <property type="entry name" value="FAD/NAD(P)-binding domain"/>
    <property type="match status" value="2"/>
</dbReference>
<dbReference type="CDD" id="cd00084">
    <property type="entry name" value="HMG-box_SF"/>
    <property type="match status" value="1"/>
</dbReference>
<dbReference type="SUPFAM" id="SSF47095">
    <property type="entry name" value="HMG-box"/>
    <property type="match status" value="1"/>
</dbReference>
<dbReference type="PANTHER" id="PTHR10742:SF386">
    <property type="entry name" value="LYSINE-SPECIFIC HISTONE DEMETHYLASE 1A"/>
    <property type="match status" value="1"/>
</dbReference>
<dbReference type="GO" id="GO:0010468">
    <property type="term" value="P:regulation of gene expression"/>
    <property type="evidence" value="ECO:0007669"/>
    <property type="project" value="UniProtKB-ARBA"/>
</dbReference>
<dbReference type="InterPro" id="IPR036188">
    <property type="entry name" value="FAD/NAD-bd_sf"/>
</dbReference>
<dbReference type="GO" id="GO:0003682">
    <property type="term" value="F:chromatin binding"/>
    <property type="evidence" value="ECO:0007669"/>
    <property type="project" value="TreeGrafter"/>
</dbReference>
<protein>
    <recommendedName>
        <fullName evidence="4">SWIRM domain-containing protein</fullName>
    </recommendedName>
</protein>
<comment type="similarity">
    <text evidence="1">Belongs to the flavin monoamine oxidase family.</text>
</comment>
<feature type="domain" description="SWIRM" evidence="4">
    <location>
        <begin position="260"/>
        <end position="355"/>
    </location>
</feature>
<organism evidence="5 6">
    <name type="scientific">Glonium stellatum</name>
    <dbReference type="NCBI Taxonomy" id="574774"/>
    <lineage>
        <taxon>Eukaryota</taxon>
        <taxon>Fungi</taxon>
        <taxon>Dikarya</taxon>
        <taxon>Ascomycota</taxon>
        <taxon>Pezizomycotina</taxon>
        <taxon>Dothideomycetes</taxon>
        <taxon>Pleosporomycetidae</taxon>
        <taxon>Gloniales</taxon>
        <taxon>Gloniaceae</taxon>
        <taxon>Glonium</taxon>
    </lineage>
</organism>
<dbReference type="FunFam" id="1.10.10.10:FF:000064">
    <property type="entry name" value="Lysine-specific histone demethylase 1A"/>
    <property type="match status" value="1"/>
</dbReference>
<evidence type="ECO:0000313" key="5">
    <source>
        <dbReference type="EMBL" id="OCL01800.1"/>
    </source>
</evidence>